<dbReference type="GO" id="GO:0030145">
    <property type="term" value="F:manganese ion binding"/>
    <property type="evidence" value="ECO:0007669"/>
    <property type="project" value="InterPro"/>
</dbReference>
<dbReference type="Gene3D" id="3.20.20.140">
    <property type="entry name" value="Metal-dependent hydrolases"/>
    <property type="match status" value="1"/>
</dbReference>
<name>A0A369LEB9_9ACTN</name>
<evidence type="ECO:0000313" key="6">
    <source>
        <dbReference type="EMBL" id="RDB57442.1"/>
    </source>
</evidence>
<dbReference type="EC" id="3.1.3.48" evidence="2"/>
<dbReference type="AlphaFoldDB" id="A0A369LEB9"/>
<dbReference type="STRING" id="1034345.GCA_000236865_01415"/>
<dbReference type="PANTHER" id="PTHR39181">
    <property type="entry name" value="TYROSINE-PROTEIN PHOSPHATASE YWQE"/>
    <property type="match status" value="1"/>
</dbReference>
<organism evidence="6 7">
    <name type="scientific">Senegalimassilia anaerobia</name>
    <dbReference type="NCBI Taxonomy" id="1473216"/>
    <lineage>
        <taxon>Bacteria</taxon>
        <taxon>Bacillati</taxon>
        <taxon>Actinomycetota</taxon>
        <taxon>Coriobacteriia</taxon>
        <taxon>Coriobacteriales</taxon>
        <taxon>Coriobacteriaceae</taxon>
        <taxon>Senegalimassilia</taxon>
    </lineage>
</organism>
<dbReference type="PIRSF" id="PIRSF016557">
    <property type="entry name" value="Caps_synth_CpsB"/>
    <property type="match status" value="1"/>
</dbReference>
<dbReference type="OrthoDB" id="9788539at2"/>
<dbReference type="InterPro" id="IPR016667">
    <property type="entry name" value="Caps_polysacc_synth_CpsB/CapC"/>
</dbReference>
<comment type="catalytic activity">
    <reaction evidence="5">
        <text>O-phospho-L-tyrosyl-[protein] + H2O = L-tyrosyl-[protein] + phosphate</text>
        <dbReference type="Rhea" id="RHEA:10684"/>
        <dbReference type="Rhea" id="RHEA-COMP:10136"/>
        <dbReference type="Rhea" id="RHEA-COMP:20101"/>
        <dbReference type="ChEBI" id="CHEBI:15377"/>
        <dbReference type="ChEBI" id="CHEBI:43474"/>
        <dbReference type="ChEBI" id="CHEBI:46858"/>
        <dbReference type="ChEBI" id="CHEBI:61978"/>
        <dbReference type="EC" id="3.1.3.48"/>
    </reaction>
</comment>
<keyword evidence="4" id="KW-0904">Protein phosphatase</keyword>
<dbReference type="GO" id="GO:0004725">
    <property type="term" value="F:protein tyrosine phosphatase activity"/>
    <property type="evidence" value="ECO:0007669"/>
    <property type="project" value="UniProtKB-EC"/>
</dbReference>
<evidence type="ECO:0000256" key="5">
    <source>
        <dbReference type="ARBA" id="ARBA00051722"/>
    </source>
</evidence>
<reference evidence="6 7" key="1">
    <citation type="journal article" date="2018" name="Elife">
        <title>Discovery and characterization of a prevalent human gut bacterial enzyme sufficient for the inactivation of a family of plant toxins.</title>
        <authorList>
            <person name="Koppel N."/>
            <person name="Bisanz J.E."/>
            <person name="Pandelia M.E."/>
            <person name="Turnbaugh P.J."/>
            <person name="Balskus E.P."/>
        </authorList>
    </citation>
    <scope>NUCLEOTIDE SEQUENCE [LARGE SCALE GENOMIC DNA]</scope>
    <source>
        <strain evidence="7">anaerobia AP69FAA</strain>
    </source>
</reference>
<keyword evidence="3" id="KW-0378">Hydrolase</keyword>
<dbReference type="RefSeq" id="WP_114619939.1">
    <property type="nucleotide sequence ID" value="NZ_PPTP01000001.1"/>
</dbReference>
<dbReference type="EMBL" id="PPTP01000001">
    <property type="protein sequence ID" value="RDB57442.1"/>
    <property type="molecule type" value="Genomic_DNA"/>
</dbReference>
<evidence type="ECO:0000256" key="2">
    <source>
        <dbReference type="ARBA" id="ARBA00013064"/>
    </source>
</evidence>
<accession>A0A369LEB9</accession>
<comment type="caution">
    <text evidence="6">The sequence shown here is derived from an EMBL/GenBank/DDBJ whole genome shotgun (WGS) entry which is preliminary data.</text>
</comment>
<dbReference type="Proteomes" id="UP000253792">
    <property type="component" value="Unassembled WGS sequence"/>
</dbReference>
<keyword evidence="7" id="KW-1185">Reference proteome</keyword>
<evidence type="ECO:0000256" key="4">
    <source>
        <dbReference type="ARBA" id="ARBA00022912"/>
    </source>
</evidence>
<dbReference type="InterPro" id="IPR016195">
    <property type="entry name" value="Pol/histidinol_Pase-like"/>
</dbReference>
<evidence type="ECO:0000256" key="3">
    <source>
        <dbReference type="ARBA" id="ARBA00022801"/>
    </source>
</evidence>
<gene>
    <name evidence="6" type="ORF">C1880_01045</name>
</gene>
<proteinExistence type="inferred from homology"/>
<protein>
    <recommendedName>
        <fullName evidence="2">protein-tyrosine-phosphatase</fullName>
        <ecNumber evidence="2">3.1.3.48</ecNumber>
    </recommendedName>
</protein>
<sequence length="214" mass="24479">MLDLHCHILPGVDDGASCLGESVRMIHAAYKAGITEIVCTPHCRDPYFDFDAMWDAFNQLAPRSPIPMRMGFEVNIRKLRELGMDWAPYLCFQDSKTLLLELSTHATKRDFEEYEREIYELQGMGLDVIIAHPERYKAIQEDTSIAERLVSCGCVLQASSDFIRGGRMGKERKPAQRLFEAGLYTYIGSDAHCVEHYEAFSEAVYKFGYMLRTE</sequence>
<dbReference type="SUPFAM" id="SSF89550">
    <property type="entry name" value="PHP domain-like"/>
    <property type="match status" value="1"/>
</dbReference>
<evidence type="ECO:0000313" key="7">
    <source>
        <dbReference type="Proteomes" id="UP000253792"/>
    </source>
</evidence>
<evidence type="ECO:0000256" key="1">
    <source>
        <dbReference type="ARBA" id="ARBA00005750"/>
    </source>
</evidence>
<comment type="similarity">
    <text evidence="1">Belongs to the metallo-dependent hydrolases superfamily. CpsB/CapC family.</text>
</comment>
<dbReference type="Pfam" id="PF19567">
    <property type="entry name" value="CpsB_CapC"/>
    <property type="match status" value="1"/>
</dbReference>
<dbReference type="PANTHER" id="PTHR39181:SF1">
    <property type="entry name" value="TYROSINE-PROTEIN PHOSPHATASE YWQE"/>
    <property type="match status" value="1"/>
</dbReference>